<dbReference type="InterPro" id="IPR011006">
    <property type="entry name" value="CheY-like_superfamily"/>
</dbReference>
<reference evidence="3" key="1">
    <citation type="journal article" date="2019" name="Int. J. Syst. Evol. Microbiol.">
        <title>The Global Catalogue of Microorganisms (GCM) 10K type strain sequencing project: providing services to taxonomists for standard genome sequencing and annotation.</title>
        <authorList>
            <consortium name="The Broad Institute Genomics Platform"/>
            <consortium name="The Broad Institute Genome Sequencing Center for Infectious Disease"/>
            <person name="Wu L."/>
            <person name="Ma J."/>
        </authorList>
    </citation>
    <scope>NUCLEOTIDE SEQUENCE [LARGE SCALE GENOMIC DNA]</scope>
    <source>
        <strain evidence="3">JCM 17666</strain>
    </source>
</reference>
<dbReference type="SUPFAM" id="SSF52540">
    <property type="entry name" value="P-loop containing nucleoside triphosphate hydrolases"/>
    <property type="match status" value="1"/>
</dbReference>
<sequence>MYDTRRFLFFTADDGSAQRLAAVLQDDGLTVQEQGMPERLSARLLELSPSIVFLDFGIVDADPGKLAQAAELARQLARAAAGVPVVAVGSLTRPEAAVAALRAGVRDFIDLANEIEVREVVHRVLHAQAGPSAGPRRGQLVVLLGVRAGVGATTLAAHLSTLAQLQQNAACAMPPGAPPAAPAPPAEPARGRAESQTMLLDLGWPVADGQLYLNVAGNFHFAEAVQNVRRLDDTLVNTAMARSASGVAVVSLPRDLGEMRTVSHGDSLALLDKLREHFGVLVADLGGFSNPDFVAGMVRAADHAWLVTDQSVGSIVSLAERLRDFEERGIDRALLRLIVNRYDERYGMTAEQIASRFKVMLQATLPDRTPALMASTNQGKLLHEVSDRDPYVRGVQGLVCSLMTVRHAKAGANNWLARWLPGVHKYLV</sequence>
<dbReference type="Proteomes" id="UP001501671">
    <property type="component" value="Unassembled WGS sequence"/>
</dbReference>
<accession>A0ABP8H5Y1</accession>
<dbReference type="SUPFAM" id="SSF52172">
    <property type="entry name" value="CheY-like"/>
    <property type="match status" value="1"/>
</dbReference>
<protein>
    <submittedName>
        <fullName evidence="2">Pilus assembly protein CpaE</fullName>
    </submittedName>
</protein>
<dbReference type="Gene3D" id="3.40.50.300">
    <property type="entry name" value="P-loop containing nucleotide triphosphate hydrolases"/>
    <property type="match status" value="1"/>
</dbReference>
<proteinExistence type="predicted"/>
<evidence type="ECO:0000256" key="1">
    <source>
        <dbReference type="SAM" id="MobiDB-lite"/>
    </source>
</evidence>
<dbReference type="InterPro" id="IPR027417">
    <property type="entry name" value="P-loop_NTPase"/>
</dbReference>
<feature type="region of interest" description="Disordered" evidence="1">
    <location>
        <begin position="173"/>
        <end position="192"/>
    </location>
</feature>
<organism evidence="2 3">
    <name type="scientific">Pigmentiphaga soli</name>
    <dbReference type="NCBI Taxonomy" id="1007095"/>
    <lineage>
        <taxon>Bacteria</taxon>
        <taxon>Pseudomonadati</taxon>
        <taxon>Pseudomonadota</taxon>
        <taxon>Betaproteobacteria</taxon>
        <taxon>Burkholderiales</taxon>
        <taxon>Alcaligenaceae</taxon>
        <taxon>Pigmentiphaga</taxon>
    </lineage>
</organism>
<evidence type="ECO:0000313" key="2">
    <source>
        <dbReference type="EMBL" id="GAA4334541.1"/>
    </source>
</evidence>
<name>A0ABP8H5Y1_9BURK</name>
<dbReference type="EMBL" id="BAABFO010000012">
    <property type="protein sequence ID" value="GAA4334541.1"/>
    <property type="molecule type" value="Genomic_DNA"/>
</dbReference>
<comment type="caution">
    <text evidence="2">The sequence shown here is derived from an EMBL/GenBank/DDBJ whole genome shotgun (WGS) entry which is preliminary data.</text>
</comment>
<keyword evidence="3" id="KW-1185">Reference proteome</keyword>
<dbReference type="Gene3D" id="3.40.50.2300">
    <property type="match status" value="1"/>
</dbReference>
<feature type="compositionally biased region" description="Pro residues" evidence="1">
    <location>
        <begin position="175"/>
        <end position="187"/>
    </location>
</feature>
<evidence type="ECO:0000313" key="3">
    <source>
        <dbReference type="Proteomes" id="UP001501671"/>
    </source>
</evidence>
<gene>
    <name evidence="2" type="ORF">GCM10023144_26890</name>
</gene>